<evidence type="ECO:0000313" key="1">
    <source>
        <dbReference type="EMBL" id="MFC7124582.1"/>
    </source>
</evidence>
<dbReference type="PANTHER" id="PTHR34822">
    <property type="entry name" value="GRPB DOMAIN PROTEIN (AFU_ORTHOLOGUE AFUA_1G01530)"/>
    <property type="match status" value="1"/>
</dbReference>
<dbReference type="RefSeq" id="WP_267637706.1">
    <property type="nucleotide sequence ID" value="NZ_JAODIY010000010.1"/>
</dbReference>
<dbReference type="PANTHER" id="PTHR34822:SF1">
    <property type="entry name" value="GRPB FAMILY PROTEIN"/>
    <property type="match status" value="1"/>
</dbReference>
<dbReference type="AlphaFoldDB" id="A0ABD5X0Y9"/>
<reference evidence="1 2" key="1">
    <citation type="journal article" date="2014" name="Int. J. Syst. Evol. Microbiol.">
        <title>Complete genome sequence of Corynebacterium casei LMG S-19264T (=DSM 44701T), isolated from a smear-ripened cheese.</title>
        <authorList>
            <consortium name="US DOE Joint Genome Institute (JGI-PGF)"/>
            <person name="Walter F."/>
            <person name="Albersmeier A."/>
            <person name="Kalinowski J."/>
            <person name="Ruckert C."/>
        </authorList>
    </citation>
    <scope>NUCLEOTIDE SEQUENCE [LARGE SCALE GENOMIC DNA]</scope>
    <source>
        <strain evidence="1 2">CGMCC 4.7215</strain>
    </source>
</reference>
<dbReference type="SUPFAM" id="SSF81301">
    <property type="entry name" value="Nucleotidyltransferase"/>
    <property type="match status" value="1"/>
</dbReference>
<accession>A0ABD5X0Y9</accession>
<dbReference type="InterPro" id="IPR043519">
    <property type="entry name" value="NT_sf"/>
</dbReference>
<gene>
    <name evidence="1" type="ORF">ACFQJ7_00800</name>
</gene>
<sequence length="173" mass="19941">MVGLERGTVELRAHQDEWHDNYLKEANRLLPVIQEHIISIEHVGSTAIDGIPAKPIIDILIVVDDNETAHNLAPILERHGYEQRPDEDVQDRLFFVKGPRTNRTHYLSVTAQHSTFHTEQIAFREYLRENPAVAEEYAALKVELAEQYPDDRTRYTANKSEFIQRVLDDAVSD</sequence>
<protein>
    <submittedName>
        <fullName evidence="1">GrpB family protein</fullName>
    </submittedName>
</protein>
<comment type="caution">
    <text evidence="1">The sequence shown here is derived from an EMBL/GenBank/DDBJ whole genome shotgun (WGS) entry which is preliminary data.</text>
</comment>
<dbReference type="InterPro" id="IPR007344">
    <property type="entry name" value="GrpB/CoaE"/>
</dbReference>
<name>A0ABD5X0Y9_9EURY</name>
<dbReference type="Pfam" id="PF04229">
    <property type="entry name" value="GrpB"/>
    <property type="match status" value="1"/>
</dbReference>
<dbReference type="Gene3D" id="3.30.460.10">
    <property type="entry name" value="Beta Polymerase, domain 2"/>
    <property type="match status" value="1"/>
</dbReference>
<dbReference type="EMBL" id="JBHSZQ010000001">
    <property type="protein sequence ID" value="MFC7124582.1"/>
    <property type="molecule type" value="Genomic_DNA"/>
</dbReference>
<proteinExistence type="predicted"/>
<organism evidence="1 2">
    <name type="scientific">Halovenus rubra</name>
    <dbReference type="NCBI Taxonomy" id="869890"/>
    <lineage>
        <taxon>Archaea</taxon>
        <taxon>Methanobacteriati</taxon>
        <taxon>Methanobacteriota</taxon>
        <taxon>Stenosarchaea group</taxon>
        <taxon>Halobacteria</taxon>
        <taxon>Halobacteriales</taxon>
        <taxon>Haloarculaceae</taxon>
        <taxon>Halovenus</taxon>
    </lineage>
</organism>
<dbReference type="Proteomes" id="UP001596414">
    <property type="component" value="Unassembled WGS sequence"/>
</dbReference>
<evidence type="ECO:0000313" key="2">
    <source>
        <dbReference type="Proteomes" id="UP001596414"/>
    </source>
</evidence>